<evidence type="ECO:0000256" key="2">
    <source>
        <dbReference type="ARBA" id="ARBA00022741"/>
    </source>
</evidence>
<keyword evidence="11" id="KW-0812">Transmembrane</keyword>
<dbReference type="InterPro" id="IPR014014">
    <property type="entry name" value="RNA_helicase_DEAD_Q_motif"/>
</dbReference>
<dbReference type="PROSITE" id="PS51195">
    <property type="entry name" value="Q_MOTIF"/>
    <property type="match status" value="1"/>
</dbReference>
<dbReference type="GO" id="GO:0003723">
    <property type="term" value="F:RNA binding"/>
    <property type="evidence" value="ECO:0007669"/>
    <property type="project" value="UniProtKB-KW"/>
</dbReference>
<dbReference type="FunFam" id="3.40.50.300:FF:000008">
    <property type="entry name" value="ATP-dependent RNA helicase RhlB"/>
    <property type="match status" value="1"/>
</dbReference>
<dbReference type="Gene3D" id="3.40.50.300">
    <property type="entry name" value="P-loop containing nucleotide triphosphate hydrolases"/>
    <property type="match status" value="2"/>
</dbReference>
<feature type="region of interest" description="Disordered" evidence="10">
    <location>
        <begin position="155"/>
        <end position="188"/>
    </location>
</feature>
<dbReference type="PROSITE" id="PS51192">
    <property type="entry name" value="HELICASE_ATP_BIND_1"/>
    <property type="match status" value="1"/>
</dbReference>
<name>A0A0D2U3I5_CAPO3</name>
<feature type="compositionally biased region" description="Low complexity" evidence="10">
    <location>
        <begin position="290"/>
        <end position="317"/>
    </location>
</feature>
<dbReference type="SUPFAM" id="SSF52540">
    <property type="entry name" value="P-loop containing nucleoside triphosphate hydrolases"/>
    <property type="match status" value="1"/>
</dbReference>
<evidence type="ECO:0000256" key="9">
    <source>
        <dbReference type="PROSITE-ProRule" id="PRU00552"/>
    </source>
</evidence>
<feature type="domain" description="DEAD-box RNA helicase Q" evidence="14">
    <location>
        <begin position="488"/>
        <end position="516"/>
    </location>
</feature>
<dbReference type="Pfam" id="PF00271">
    <property type="entry name" value="Helicase_C"/>
    <property type="match status" value="1"/>
</dbReference>
<dbReference type="CDD" id="cd18787">
    <property type="entry name" value="SF2_C_DEAD"/>
    <property type="match status" value="1"/>
</dbReference>
<dbReference type="FunFam" id="3.40.50.300:FF:000160">
    <property type="entry name" value="ATP-dependent RNA helicase DDX3X"/>
    <property type="match status" value="1"/>
</dbReference>
<feature type="domain" description="Helicase C-terminal" evidence="13">
    <location>
        <begin position="722"/>
        <end position="883"/>
    </location>
</feature>
<evidence type="ECO:0000259" key="13">
    <source>
        <dbReference type="PROSITE" id="PS51194"/>
    </source>
</evidence>
<dbReference type="InterPro" id="IPR011545">
    <property type="entry name" value="DEAD/DEAH_box_helicase_dom"/>
</dbReference>
<evidence type="ECO:0000313" key="15">
    <source>
        <dbReference type="EMBL" id="KJE89781.1"/>
    </source>
</evidence>
<dbReference type="InterPro" id="IPR000629">
    <property type="entry name" value="RNA-helicase_DEAD-box_CS"/>
</dbReference>
<feature type="compositionally biased region" description="Basic and acidic residues" evidence="10">
    <location>
        <begin position="879"/>
        <end position="888"/>
    </location>
</feature>
<feature type="compositionally biased region" description="Low complexity" evidence="10">
    <location>
        <begin position="343"/>
        <end position="353"/>
    </location>
</feature>
<sequence>MSRSPAQTTAPFVPPLFPSTCSFLLVDSIPSSSSHSLSCYYFCFSSPVIIIIILIAMQCVARGSVSVARRIVNTATSPRQTHSAAAAAAAAPIATACTAGAAAGGAAEATRGNGRMAVAATSPVLKHMGVRSIATSAATLSPPASSAATITTTPLHANSASGSGSGPDAASGTATDASASADAPAARRRPLRVEVVDLDKDFDRIMAGASRPAAAAPANAWTADVFAHQTRSADLKHLDATSSSAPVSFLSSSSSPSTTFTSNTAAVAPSASAASACEQQSHSRPSWAGADASATTTSSQDPASSASASSSPSSSSANFGRSSLPTASGSRYVPPHLRGRQASSSSSSSSSSSGPAGDFRSDDRPRNDRPRDDRPRDDRFASFGGSRDRRDDGYRRDDRRDDGYRRDDRGYGGGSRFGGSYGRSHASEDYGGDSAAPTSSGPRTYRIGPRDERLERELFGTVNQGINFDNYDDIPVEATGNDAPEPIATFRDASLADAIHSNVELASYHKPTPVQKHAIPIIHSRRDLMACAQTGSGKTAAFLLPILSNLWKQGPAVPPPRPSGPGGYRRQKTHIEALVLAPTRELAVQIYEEARKFSYRSGIRACVVYGGTDIGQQLRDIERGCQLLVATPGRLMDLLERGKISLDNCRYVVLDEADRMLDMGFEPQIREIVEKNDLPAMGERQMLMFSATFPKEIQALARDFLEDYLFLAVGRVGSTSENITQKLIWVDEHDKRSMLLDLLSAAGPECLTLCFVETKRAADSLEDFLYHEGFPAASIHGDRSQREREDALRTFRSGHTPILVATAVAARGLDIPNVKHVINYDLPTEIDEYVHRIGRTGRVGNLGLSTSFFNEKNRSLARELLDLLTDAGQEVPKWLDEIGHESGRGRGGYRGGRGGSRFGGRDYRRDEGGFGGRSSNSNSGFGGNSGHRSGNSNHHSNNQGGSSDWF</sequence>
<dbReference type="Pfam" id="PF00270">
    <property type="entry name" value="DEAD"/>
    <property type="match status" value="1"/>
</dbReference>
<feature type="compositionally biased region" description="Basic and acidic residues" evidence="10">
    <location>
        <begin position="359"/>
        <end position="410"/>
    </location>
</feature>
<dbReference type="eggNOG" id="KOG0335">
    <property type="taxonomic scope" value="Eukaryota"/>
</dbReference>
<feature type="compositionally biased region" description="Low complexity" evidence="10">
    <location>
        <begin position="155"/>
        <end position="184"/>
    </location>
</feature>
<reference evidence="16" key="1">
    <citation type="submission" date="2011-02" db="EMBL/GenBank/DDBJ databases">
        <title>The Genome Sequence of Capsaspora owczarzaki ATCC 30864.</title>
        <authorList>
            <person name="Russ C."/>
            <person name="Cuomo C."/>
            <person name="Burger G."/>
            <person name="Gray M.W."/>
            <person name="Holland P.W.H."/>
            <person name="King N."/>
            <person name="Lang F.B.F."/>
            <person name="Roger A.J."/>
            <person name="Ruiz-Trillo I."/>
            <person name="Young S.K."/>
            <person name="Zeng Q."/>
            <person name="Gargeya S."/>
            <person name="Alvarado L."/>
            <person name="Berlin A."/>
            <person name="Chapman S.B."/>
            <person name="Chen Z."/>
            <person name="Freedman E."/>
            <person name="Gellesch M."/>
            <person name="Goldberg J."/>
            <person name="Griggs A."/>
            <person name="Gujja S."/>
            <person name="Heilman E."/>
            <person name="Heiman D."/>
            <person name="Howarth C."/>
            <person name="Mehta T."/>
            <person name="Neiman D."/>
            <person name="Pearson M."/>
            <person name="Roberts A."/>
            <person name="Saif S."/>
            <person name="Shea T."/>
            <person name="Shenoy N."/>
            <person name="Sisk P."/>
            <person name="Stolte C."/>
            <person name="Sykes S."/>
            <person name="White J."/>
            <person name="Yandava C."/>
            <person name="Haas B."/>
            <person name="Nusbaum C."/>
            <person name="Birren B."/>
        </authorList>
    </citation>
    <scope>NUCLEOTIDE SEQUENCE</scope>
    <source>
        <strain evidence="16">ATCC 30864</strain>
    </source>
</reference>
<gene>
    <name evidence="15" type="ORF">CAOG_009392</name>
</gene>
<keyword evidence="6" id="KW-0694">RNA-binding</keyword>
<evidence type="ECO:0000256" key="10">
    <source>
        <dbReference type="SAM" id="MobiDB-lite"/>
    </source>
</evidence>
<feature type="compositionally biased region" description="Basic and acidic residues" evidence="10">
    <location>
        <begin position="903"/>
        <end position="912"/>
    </location>
</feature>
<dbReference type="GO" id="GO:0016787">
    <property type="term" value="F:hydrolase activity"/>
    <property type="evidence" value="ECO:0007669"/>
    <property type="project" value="UniProtKB-KW"/>
</dbReference>
<proteinExistence type="inferred from homology"/>
<feature type="domain" description="Helicase ATP-binding" evidence="12">
    <location>
        <begin position="519"/>
        <end position="711"/>
    </location>
</feature>
<dbReference type="EMBL" id="KE346361">
    <property type="protein sequence ID" value="KJE89781.1"/>
    <property type="molecule type" value="Genomic_DNA"/>
</dbReference>
<evidence type="ECO:0000256" key="7">
    <source>
        <dbReference type="ARBA" id="ARBA00024358"/>
    </source>
</evidence>
<dbReference type="OrthoDB" id="196131at2759"/>
<dbReference type="PANTHER" id="PTHR47958">
    <property type="entry name" value="ATP-DEPENDENT RNA HELICASE DBP3"/>
    <property type="match status" value="1"/>
</dbReference>
<comment type="similarity">
    <text evidence="7">Belongs to the DEAD box helicase family. DDX3/DED1 subfamily.</text>
</comment>
<keyword evidence="16" id="KW-1185">Reference proteome</keyword>
<feature type="compositionally biased region" description="Gly residues" evidence="10">
    <location>
        <begin position="889"/>
        <end position="902"/>
    </location>
</feature>
<keyword evidence="3" id="KW-0378">Hydrolase</keyword>
<evidence type="ECO:0000256" key="11">
    <source>
        <dbReference type="SAM" id="Phobius"/>
    </source>
</evidence>
<keyword evidence="5" id="KW-0067">ATP-binding</keyword>
<comment type="catalytic activity">
    <reaction evidence="8">
        <text>ATP + H2O = ADP + phosphate + H(+)</text>
        <dbReference type="Rhea" id="RHEA:13065"/>
        <dbReference type="ChEBI" id="CHEBI:15377"/>
        <dbReference type="ChEBI" id="CHEBI:15378"/>
        <dbReference type="ChEBI" id="CHEBI:30616"/>
        <dbReference type="ChEBI" id="CHEBI:43474"/>
        <dbReference type="ChEBI" id="CHEBI:456216"/>
        <dbReference type="EC" id="3.6.4.13"/>
    </reaction>
</comment>
<evidence type="ECO:0000256" key="1">
    <source>
        <dbReference type="ARBA" id="ARBA00012552"/>
    </source>
</evidence>
<evidence type="ECO:0000256" key="8">
    <source>
        <dbReference type="ARBA" id="ARBA00047984"/>
    </source>
</evidence>
<dbReference type="FunCoup" id="A0A0D2U3I5">
    <property type="interactions" value="550"/>
</dbReference>
<dbReference type="SMART" id="SM00487">
    <property type="entry name" value="DEXDc"/>
    <property type="match status" value="1"/>
</dbReference>
<dbReference type="EC" id="3.6.4.13" evidence="1"/>
<feature type="transmembrane region" description="Helical" evidence="11">
    <location>
        <begin position="39"/>
        <end position="57"/>
    </location>
</feature>
<dbReference type="SMART" id="SM00490">
    <property type="entry name" value="HELICc"/>
    <property type="match status" value="1"/>
</dbReference>
<dbReference type="PROSITE" id="PS51194">
    <property type="entry name" value="HELICASE_CTER"/>
    <property type="match status" value="1"/>
</dbReference>
<evidence type="ECO:0000256" key="6">
    <source>
        <dbReference type="ARBA" id="ARBA00022884"/>
    </source>
</evidence>
<dbReference type="GO" id="GO:0003724">
    <property type="term" value="F:RNA helicase activity"/>
    <property type="evidence" value="ECO:0007669"/>
    <property type="project" value="UniProtKB-EC"/>
</dbReference>
<evidence type="ECO:0000256" key="5">
    <source>
        <dbReference type="ARBA" id="ARBA00022840"/>
    </source>
</evidence>
<dbReference type="InterPro" id="IPR001650">
    <property type="entry name" value="Helicase_C-like"/>
</dbReference>
<protein>
    <recommendedName>
        <fullName evidence="1">RNA helicase</fullName>
        <ecNumber evidence="1">3.6.4.13</ecNumber>
    </recommendedName>
</protein>
<evidence type="ECO:0000256" key="3">
    <source>
        <dbReference type="ARBA" id="ARBA00022801"/>
    </source>
</evidence>
<dbReference type="PROSITE" id="PS00039">
    <property type="entry name" value="DEAD_ATP_HELICASE"/>
    <property type="match status" value="1"/>
</dbReference>
<dbReference type="AlphaFoldDB" id="A0A0D2U3I5"/>
<keyword evidence="11" id="KW-1133">Transmembrane helix</keyword>
<keyword evidence="4" id="KW-0347">Helicase</keyword>
<keyword evidence="11" id="KW-0472">Membrane</keyword>
<keyword evidence="2" id="KW-0547">Nucleotide-binding</keyword>
<feature type="region of interest" description="Disordered" evidence="10">
    <location>
        <begin position="276"/>
        <end position="452"/>
    </location>
</feature>
<organism evidence="15 16">
    <name type="scientific">Capsaspora owczarzaki (strain ATCC 30864)</name>
    <dbReference type="NCBI Taxonomy" id="595528"/>
    <lineage>
        <taxon>Eukaryota</taxon>
        <taxon>Filasterea</taxon>
        <taxon>Capsaspora</taxon>
    </lineage>
</organism>
<dbReference type="PhylomeDB" id="A0A0D2U3I5"/>
<evidence type="ECO:0000313" key="16">
    <source>
        <dbReference type="Proteomes" id="UP000008743"/>
    </source>
</evidence>
<feature type="short sequence motif" description="Q motif" evidence="9">
    <location>
        <begin position="488"/>
        <end position="516"/>
    </location>
</feature>
<dbReference type="InParanoid" id="A0A0D2U3I5"/>
<accession>A0A0D2U3I5</accession>
<dbReference type="InterPro" id="IPR014001">
    <property type="entry name" value="Helicase_ATP-bd"/>
</dbReference>
<feature type="compositionally biased region" description="Polar residues" evidence="10">
    <location>
        <begin position="318"/>
        <end position="329"/>
    </location>
</feature>
<evidence type="ECO:0000256" key="4">
    <source>
        <dbReference type="ARBA" id="ARBA00022806"/>
    </source>
</evidence>
<evidence type="ECO:0000259" key="12">
    <source>
        <dbReference type="PROSITE" id="PS51192"/>
    </source>
</evidence>
<evidence type="ECO:0000259" key="14">
    <source>
        <dbReference type="PROSITE" id="PS51195"/>
    </source>
</evidence>
<feature type="region of interest" description="Disordered" evidence="10">
    <location>
        <begin position="879"/>
        <end position="950"/>
    </location>
</feature>
<dbReference type="GO" id="GO:0005524">
    <property type="term" value="F:ATP binding"/>
    <property type="evidence" value="ECO:0007669"/>
    <property type="project" value="UniProtKB-KW"/>
</dbReference>
<dbReference type="STRING" id="595528.A0A0D2U3I5"/>
<feature type="compositionally biased region" description="Gly residues" evidence="10">
    <location>
        <begin position="411"/>
        <end position="421"/>
    </location>
</feature>
<dbReference type="Proteomes" id="UP000008743">
    <property type="component" value="Unassembled WGS sequence"/>
</dbReference>
<dbReference type="InterPro" id="IPR027417">
    <property type="entry name" value="P-loop_NTPase"/>
</dbReference>
<feature type="compositionally biased region" description="Low complexity" evidence="10">
    <location>
        <begin position="930"/>
        <end position="950"/>
    </location>
</feature>